<dbReference type="PROSITE" id="PS01173">
    <property type="entry name" value="LIPASE_GDXG_HIS"/>
    <property type="match status" value="1"/>
</dbReference>
<gene>
    <name evidence="7" type="ORF">AFUS01_LOCUS34985</name>
</gene>
<comment type="similarity">
    <text evidence="2">Belongs to the 'GDXG' lipolytic enzyme family.</text>
</comment>
<dbReference type="AlphaFoldDB" id="A0A8J2PJJ2"/>
<evidence type="ECO:0000256" key="2">
    <source>
        <dbReference type="ARBA" id="ARBA00010515"/>
    </source>
</evidence>
<evidence type="ECO:0000313" key="7">
    <source>
        <dbReference type="EMBL" id="CAG7824849.1"/>
    </source>
</evidence>
<keyword evidence="8" id="KW-1185">Reference proteome</keyword>
<comment type="caution">
    <text evidence="7">The sequence shown here is derived from an EMBL/GenBank/DDBJ whole genome shotgun (WGS) entry which is preliminary data.</text>
</comment>
<keyword evidence="5" id="KW-0325">Glycoprotein</keyword>
<evidence type="ECO:0000256" key="4">
    <source>
        <dbReference type="ARBA" id="ARBA00022801"/>
    </source>
</evidence>
<dbReference type="EMBL" id="CAJVCH010534237">
    <property type="protein sequence ID" value="CAG7824849.1"/>
    <property type="molecule type" value="Genomic_DNA"/>
</dbReference>
<dbReference type="GO" id="GO:0052689">
    <property type="term" value="F:carboxylic ester hydrolase activity"/>
    <property type="evidence" value="ECO:0007669"/>
    <property type="project" value="UniProtKB-KW"/>
</dbReference>
<evidence type="ECO:0000256" key="1">
    <source>
        <dbReference type="ARBA" id="ARBA00005964"/>
    </source>
</evidence>
<dbReference type="Proteomes" id="UP000708208">
    <property type="component" value="Unassembled WGS sequence"/>
</dbReference>
<organism evidence="7 8">
    <name type="scientific">Allacma fusca</name>
    <dbReference type="NCBI Taxonomy" id="39272"/>
    <lineage>
        <taxon>Eukaryota</taxon>
        <taxon>Metazoa</taxon>
        <taxon>Ecdysozoa</taxon>
        <taxon>Arthropoda</taxon>
        <taxon>Hexapoda</taxon>
        <taxon>Collembola</taxon>
        <taxon>Symphypleona</taxon>
        <taxon>Sminthuridae</taxon>
        <taxon>Allacma</taxon>
    </lineage>
</organism>
<keyword evidence="3" id="KW-0719">Serine esterase</keyword>
<dbReference type="PANTHER" id="PTHR43142">
    <property type="entry name" value="CARBOXYLIC ESTER HYDROLASE"/>
    <property type="match status" value="1"/>
</dbReference>
<evidence type="ECO:0000259" key="6">
    <source>
        <dbReference type="Pfam" id="PF00135"/>
    </source>
</evidence>
<keyword evidence="4" id="KW-0378">Hydrolase</keyword>
<sequence length="159" mass="18537">MFMMLRQSPQSVLKFRMNCRGELSDGKLLPVLVWIHGGSFLNGNGSFYTGTYLLDECVVLVTINYRFGALGFLTTEDNVIPGNLGLKDQVVALKWTKRNIRIPVISHIDDEQYIFPKFKLWLPGTEQYEFSKDMLELWTNFMRYGRTFGRLTQRVPWDK</sequence>
<dbReference type="InterPro" id="IPR002018">
    <property type="entry name" value="CarbesteraseB"/>
</dbReference>
<accession>A0A8J2PJJ2</accession>
<feature type="non-terminal residue" evidence="7">
    <location>
        <position position="1"/>
    </location>
</feature>
<evidence type="ECO:0000256" key="5">
    <source>
        <dbReference type="ARBA" id="ARBA00023180"/>
    </source>
</evidence>
<dbReference type="OrthoDB" id="6846267at2759"/>
<evidence type="ECO:0000256" key="3">
    <source>
        <dbReference type="ARBA" id="ARBA00022487"/>
    </source>
</evidence>
<proteinExistence type="inferred from homology"/>
<reference evidence="7" key="1">
    <citation type="submission" date="2021-06" db="EMBL/GenBank/DDBJ databases">
        <authorList>
            <person name="Hodson N. C."/>
            <person name="Mongue J. A."/>
            <person name="Jaron S. K."/>
        </authorList>
    </citation>
    <scope>NUCLEOTIDE SEQUENCE</scope>
</reference>
<dbReference type="InterPro" id="IPR002168">
    <property type="entry name" value="Lipase_GDXG_HIS_AS"/>
</dbReference>
<comment type="similarity">
    <text evidence="1">Belongs to the type-B carboxylesterase/lipase family.</text>
</comment>
<dbReference type="PANTHER" id="PTHR43142:SF1">
    <property type="entry name" value="CARBOXYLIC ESTER HYDROLASE"/>
    <property type="match status" value="1"/>
</dbReference>
<feature type="domain" description="Carboxylesterase type B" evidence="6">
    <location>
        <begin position="24"/>
        <end position="101"/>
    </location>
</feature>
<name>A0A8J2PJJ2_9HEXA</name>
<dbReference type="Pfam" id="PF00135">
    <property type="entry name" value="COesterase"/>
    <property type="match status" value="1"/>
</dbReference>
<protein>
    <recommendedName>
        <fullName evidence="6">Carboxylesterase type B domain-containing protein</fullName>
    </recommendedName>
</protein>
<evidence type="ECO:0000313" key="8">
    <source>
        <dbReference type="Proteomes" id="UP000708208"/>
    </source>
</evidence>